<dbReference type="OrthoDB" id="3269380at2759"/>
<keyword evidence="7" id="KW-1185">Reference proteome</keyword>
<feature type="region of interest" description="Disordered" evidence="5">
    <location>
        <begin position="275"/>
        <end position="294"/>
    </location>
</feature>
<keyword evidence="4" id="KW-0862">Zinc</keyword>
<feature type="compositionally biased region" description="Basic and acidic residues" evidence="5">
    <location>
        <begin position="178"/>
        <end position="196"/>
    </location>
</feature>
<keyword evidence="3" id="KW-0863">Zinc-finger</keyword>
<evidence type="ECO:0000313" key="7">
    <source>
        <dbReference type="Proteomes" id="UP000772434"/>
    </source>
</evidence>
<evidence type="ECO:0000256" key="2">
    <source>
        <dbReference type="ARBA" id="ARBA00022737"/>
    </source>
</evidence>
<dbReference type="PANTHER" id="PTHR23057">
    <property type="entry name" value="JUXTAPOSED WITH ANOTHER ZINC FINGER PROTEIN 1"/>
    <property type="match status" value="1"/>
</dbReference>
<evidence type="ECO:0000256" key="4">
    <source>
        <dbReference type="ARBA" id="ARBA00022833"/>
    </source>
</evidence>
<organism evidence="6 7">
    <name type="scientific">Rhodocollybia butyracea</name>
    <dbReference type="NCBI Taxonomy" id="206335"/>
    <lineage>
        <taxon>Eukaryota</taxon>
        <taxon>Fungi</taxon>
        <taxon>Dikarya</taxon>
        <taxon>Basidiomycota</taxon>
        <taxon>Agaricomycotina</taxon>
        <taxon>Agaricomycetes</taxon>
        <taxon>Agaricomycetidae</taxon>
        <taxon>Agaricales</taxon>
        <taxon>Marasmiineae</taxon>
        <taxon>Omphalotaceae</taxon>
        <taxon>Rhodocollybia</taxon>
    </lineage>
</organism>
<feature type="compositionally biased region" description="Low complexity" evidence="5">
    <location>
        <begin position="344"/>
        <end position="354"/>
    </location>
</feature>
<feature type="region of interest" description="Disordered" evidence="5">
    <location>
        <begin position="64"/>
        <end position="85"/>
    </location>
</feature>
<proteinExistence type="predicted"/>
<feature type="compositionally biased region" description="Basic and acidic residues" evidence="5">
    <location>
        <begin position="159"/>
        <end position="168"/>
    </location>
</feature>
<dbReference type="AlphaFoldDB" id="A0A9P5PJH1"/>
<sequence>MACPYHNNPDLVSSFQWNFCSNFVCICCYTHLPSLHDLYDHVEEAHLSPYASYRSTAWPPKVPLQQFSRPRSPPASPGTDTSLDDTEESSLLAMAYPAPSPIEDLSAYEDTLHMNYFTTSDADILINPLPRHPLPASRLPAEDIVSAVDIQRPITPESESEHERERGYIPRQSQSTHMHTDIRSRLRTRQHDARPFEKKKKRSAGALTSRKTTKKARGDNPILCMLPPVKKRAASKKAAAFKCPKPGCIKAYRNTNGLKYHLDKGACVIEYDSSAHGPGEDSHLSPDTTPSSAVHPPLSISLGRSIATIAIATPLSPTTTIEGRFPAPKSSSPPMSYLAPMRSPPTTSSPPSTSFPVSFPISFPISPISPTGYQ</sequence>
<dbReference type="PANTHER" id="PTHR23057:SF0">
    <property type="entry name" value="JUXTAPOSED WITH ANOTHER ZINC FINGER PROTEIN 1"/>
    <property type="match status" value="1"/>
</dbReference>
<dbReference type="Proteomes" id="UP000772434">
    <property type="component" value="Unassembled WGS sequence"/>
</dbReference>
<feature type="region of interest" description="Disordered" evidence="5">
    <location>
        <begin position="155"/>
        <end position="223"/>
    </location>
</feature>
<keyword evidence="2" id="KW-0677">Repeat</keyword>
<accession>A0A9P5PJH1</accession>
<evidence type="ECO:0000313" key="6">
    <source>
        <dbReference type="EMBL" id="KAF9064481.1"/>
    </source>
</evidence>
<name>A0A9P5PJH1_9AGAR</name>
<dbReference type="EMBL" id="JADNRY010000122">
    <property type="protein sequence ID" value="KAF9064481.1"/>
    <property type="molecule type" value="Genomic_DNA"/>
</dbReference>
<keyword evidence="1" id="KW-0479">Metal-binding</keyword>
<gene>
    <name evidence="6" type="ORF">BDP27DRAFT_159283</name>
</gene>
<evidence type="ECO:0000256" key="5">
    <source>
        <dbReference type="SAM" id="MobiDB-lite"/>
    </source>
</evidence>
<protein>
    <recommendedName>
        <fullName evidence="8">C2H2-type domain-containing protein</fullName>
    </recommendedName>
</protein>
<comment type="caution">
    <text evidence="6">The sequence shown here is derived from an EMBL/GenBank/DDBJ whole genome shotgun (WGS) entry which is preliminary data.</text>
</comment>
<dbReference type="GO" id="GO:0008270">
    <property type="term" value="F:zinc ion binding"/>
    <property type="evidence" value="ECO:0007669"/>
    <property type="project" value="UniProtKB-KW"/>
</dbReference>
<dbReference type="GO" id="GO:0005634">
    <property type="term" value="C:nucleus"/>
    <property type="evidence" value="ECO:0007669"/>
    <property type="project" value="TreeGrafter"/>
</dbReference>
<evidence type="ECO:0008006" key="8">
    <source>
        <dbReference type="Google" id="ProtNLM"/>
    </source>
</evidence>
<evidence type="ECO:0000256" key="3">
    <source>
        <dbReference type="ARBA" id="ARBA00022771"/>
    </source>
</evidence>
<evidence type="ECO:0000256" key="1">
    <source>
        <dbReference type="ARBA" id="ARBA00022723"/>
    </source>
</evidence>
<feature type="region of interest" description="Disordered" evidence="5">
    <location>
        <begin position="320"/>
        <end position="354"/>
    </location>
</feature>
<dbReference type="InterPro" id="IPR051580">
    <property type="entry name" value="ZnF-Chromatin_assoc"/>
</dbReference>
<reference evidence="6" key="1">
    <citation type="submission" date="2020-11" db="EMBL/GenBank/DDBJ databases">
        <authorList>
            <consortium name="DOE Joint Genome Institute"/>
            <person name="Ahrendt S."/>
            <person name="Riley R."/>
            <person name="Andreopoulos W."/>
            <person name="Labutti K."/>
            <person name="Pangilinan J."/>
            <person name="Ruiz-Duenas F.J."/>
            <person name="Barrasa J.M."/>
            <person name="Sanchez-Garcia M."/>
            <person name="Camarero S."/>
            <person name="Miyauchi S."/>
            <person name="Serrano A."/>
            <person name="Linde D."/>
            <person name="Babiker R."/>
            <person name="Drula E."/>
            <person name="Ayuso-Fernandez I."/>
            <person name="Pacheco R."/>
            <person name="Padilla G."/>
            <person name="Ferreira P."/>
            <person name="Barriuso J."/>
            <person name="Kellner H."/>
            <person name="Castanera R."/>
            <person name="Alfaro M."/>
            <person name="Ramirez L."/>
            <person name="Pisabarro A.G."/>
            <person name="Kuo A."/>
            <person name="Tritt A."/>
            <person name="Lipzen A."/>
            <person name="He G."/>
            <person name="Yan M."/>
            <person name="Ng V."/>
            <person name="Cullen D."/>
            <person name="Martin F."/>
            <person name="Rosso M.-N."/>
            <person name="Henrissat B."/>
            <person name="Hibbett D."/>
            <person name="Martinez A.T."/>
            <person name="Grigoriev I.V."/>
        </authorList>
    </citation>
    <scope>NUCLEOTIDE SEQUENCE</scope>
    <source>
        <strain evidence="6">AH 40177</strain>
    </source>
</reference>